<keyword evidence="2" id="KW-0472">Membrane</keyword>
<gene>
    <name evidence="3" type="ORF">COL8621_03104</name>
</gene>
<organism evidence="3 4">
    <name type="scientific">Actibacterium lipolyticum</name>
    <dbReference type="NCBI Taxonomy" id="1524263"/>
    <lineage>
        <taxon>Bacteria</taxon>
        <taxon>Pseudomonadati</taxon>
        <taxon>Pseudomonadota</taxon>
        <taxon>Alphaproteobacteria</taxon>
        <taxon>Rhodobacterales</taxon>
        <taxon>Roseobacteraceae</taxon>
        <taxon>Actibacterium</taxon>
    </lineage>
</organism>
<dbReference type="GO" id="GO:0005886">
    <property type="term" value="C:plasma membrane"/>
    <property type="evidence" value="ECO:0007669"/>
    <property type="project" value="TreeGrafter"/>
</dbReference>
<dbReference type="PANTHER" id="PTHR32309:SF13">
    <property type="entry name" value="FERRIC ENTEROBACTIN TRANSPORT PROTEIN FEPE"/>
    <property type="match status" value="1"/>
</dbReference>
<evidence type="ECO:0000256" key="2">
    <source>
        <dbReference type="SAM" id="Phobius"/>
    </source>
</evidence>
<dbReference type="RefSeq" id="WP_235823898.1">
    <property type="nucleotide sequence ID" value="NZ_FXYE01000002.1"/>
</dbReference>
<evidence type="ECO:0000313" key="4">
    <source>
        <dbReference type="Proteomes" id="UP000202922"/>
    </source>
</evidence>
<protein>
    <recommendedName>
        <fullName evidence="5">Sugar transporter</fullName>
    </recommendedName>
</protein>
<keyword evidence="1" id="KW-0175">Coiled coil</keyword>
<accession>A0A238KU90</accession>
<dbReference type="InterPro" id="IPR050445">
    <property type="entry name" value="Bact_polysacc_biosynth/exp"/>
</dbReference>
<dbReference type="EMBL" id="FXYE01000002">
    <property type="protein sequence ID" value="SMX46413.1"/>
    <property type="molecule type" value="Genomic_DNA"/>
</dbReference>
<keyword evidence="2" id="KW-1133">Transmembrane helix</keyword>
<keyword evidence="4" id="KW-1185">Reference proteome</keyword>
<feature type="coiled-coil region" evidence="1">
    <location>
        <begin position="197"/>
        <end position="319"/>
    </location>
</feature>
<feature type="transmembrane region" description="Helical" evidence="2">
    <location>
        <begin position="31"/>
        <end position="53"/>
    </location>
</feature>
<evidence type="ECO:0000313" key="3">
    <source>
        <dbReference type="EMBL" id="SMX46413.1"/>
    </source>
</evidence>
<keyword evidence="2" id="KW-0812">Transmembrane</keyword>
<dbReference type="Proteomes" id="UP000202922">
    <property type="component" value="Unassembled WGS sequence"/>
</dbReference>
<evidence type="ECO:0000256" key="1">
    <source>
        <dbReference type="SAM" id="Coils"/>
    </source>
</evidence>
<reference evidence="4" key="1">
    <citation type="submission" date="2017-05" db="EMBL/GenBank/DDBJ databases">
        <authorList>
            <person name="Rodrigo-Torres L."/>
            <person name="Arahal R. D."/>
            <person name="Lucena T."/>
        </authorList>
    </citation>
    <scope>NUCLEOTIDE SEQUENCE [LARGE SCALE GENOMIC DNA]</scope>
    <source>
        <strain evidence="4">CECT 8621</strain>
    </source>
</reference>
<sequence length="387" mass="42764">MQVTALKIPAADPSVVIAEPAEPARVRTRHIAVVASFALLVLLPALAAGGYLFGYAKDQYASYIGFSVQKEEGGSAVELLGGFTDFANVGTSDADILFDFMQSQDMVQRLQSRLDLPQMFSQTGDPVFSVGPDPSMEELVRHWRRAVKVYHDPGSGLINLRVLAFAPHDAQTIAQAVFDESSAMINALSTAARNDTMRLARDDMMRAESRLKSARRAVTDFRKRTQIFDPREDAQGQLGLLSNLQAQQANALIELDLLRQTTRPNDPRLAQLERRVGVIETRIDAERDRFSRVDKDVALAGLLSEYEALTVDLEFAEKSYLATLAAVEAAGAEARRQSRYLAAHIGPTLAQTAEHPHRLVWLGVFSGLCLMGWSILTLTYFSLRDRQ</sequence>
<dbReference type="PANTHER" id="PTHR32309">
    <property type="entry name" value="TYROSINE-PROTEIN KINASE"/>
    <property type="match status" value="1"/>
</dbReference>
<name>A0A238KU90_9RHOB</name>
<dbReference type="GO" id="GO:0004713">
    <property type="term" value="F:protein tyrosine kinase activity"/>
    <property type="evidence" value="ECO:0007669"/>
    <property type="project" value="TreeGrafter"/>
</dbReference>
<evidence type="ECO:0008006" key="5">
    <source>
        <dbReference type="Google" id="ProtNLM"/>
    </source>
</evidence>
<proteinExistence type="predicted"/>
<feature type="transmembrane region" description="Helical" evidence="2">
    <location>
        <begin position="359"/>
        <end position="383"/>
    </location>
</feature>
<dbReference type="AlphaFoldDB" id="A0A238KU90"/>